<dbReference type="Proteomes" id="UP000274601">
    <property type="component" value="Unassembled WGS sequence"/>
</dbReference>
<organism evidence="1 2">
    <name type="scientific">Actinomadura pelletieri DSM 43383</name>
    <dbReference type="NCBI Taxonomy" id="1120940"/>
    <lineage>
        <taxon>Bacteria</taxon>
        <taxon>Bacillati</taxon>
        <taxon>Actinomycetota</taxon>
        <taxon>Actinomycetes</taxon>
        <taxon>Streptosporangiales</taxon>
        <taxon>Thermomonosporaceae</taxon>
        <taxon>Actinomadura</taxon>
    </lineage>
</organism>
<evidence type="ECO:0000313" key="2">
    <source>
        <dbReference type="Proteomes" id="UP000274601"/>
    </source>
</evidence>
<dbReference type="AlphaFoldDB" id="A0A495QMX4"/>
<keyword evidence="2" id="KW-1185">Reference proteome</keyword>
<gene>
    <name evidence="1" type="ORF">BZB76_2825</name>
</gene>
<proteinExistence type="predicted"/>
<dbReference type="RefSeq" id="WP_121434776.1">
    <property type="nucleotide sequence ID" value="NZ_RBWU01000003.1"/>
</dbReference>
<dbReference type="EMBL" id="RBWU01000003">
    <property type="protein sequence ID" value="RKS74314.1"/>
    <property type="molecule type" value="Genomic_DNA"/>
</dbReference>
<comment type="caution">
    <text evidence="1">The sequence shown here is derived from an EMBL/GenBank/DDBJ whole genome shotgun (WGS) entry which is preliminary data.</text>
</comment>
<reference evidence="1 2" key="1">
    <citation type="submission" date="2018-10" db="EMBL/GenBank/DDBJ databases">
        <title>Genomic Encyclopedia of Archaeal and Bacterial Type Strains, Phase II (KMG-II): from individual species to whole genera.</title>
        <authorList>
            <person name="Goeker M."/>
        </authorList>
    </citation>
    <scope>NUCLEOTIDE SEQUENCE [LARGE SCALE GENOMIC DNA]</scope>
    <source>
        <strain evidence="1 2">DSM 43383</strain>
    </source>
</reference>
<accession>A0A495QMX4</accession>
<protein>
    <submittedName>
        <fullName evidence="1">Uncharacterized protein</fullName>
    </submittedName>
</protein>
<sequence length="145" mass="15814">MSWTENDEMKIFVCAAIVGAAVWWAHRQWAARPRGDELGRVVAQAYAGEWTDRFGVTAEALHAALAEGDDPVLRERIDQAIGAVDLSFAKGPEGTVAATVVVIDDNGRRSTARLSLRWDDVPESVRAELLRDGTGPSVRSWRAVA</sequence>
<dbReference type="OrthoDB" id="9792686at2"/>
<name>A0A495QMX4_9ACTN</name>
<evidence type="ECO:0000313" key="1">
    <source>
        <dbReference type="EMBL" id="RKS74314.1"/>
    </source>
</evidence>